<accession>A0A2K2H5J0</accession>
<dbReference type="PROSITE" id="PS50111">
    <property type="entry name" value="CHEMOTAXIS_TRANSDUC_2"/>
    <property type="match status" value="1"/>
</dbReference>
<dbReference type="PANTHER" id="PTHR32089:SF112">
    <property type="entry name" value="LYSOZYME-LIKE PROTEIN-RELATED"/>
    <property type="match status" value="1"/>
</dbReference>
<dbReference type="GO" id="GO:0007165">
    <property type="term" value="P:signal transduction"/>
    <property type="evidence" value="ECO:0007669"/>
    <property type="project" value="UniProtKB-KW"/>
</dbReference>
<organism evidence="7 8">
    <name type="scientific">Geothermobacter hydrogeniphilus</name>
    <dbReference type="NCBI Taxonomy" id="1969733"/>
    <lineage>
        <taxon>Bacteria</taxon>
        <taxon>Pseudomonadati</taxon>
        <taxon>Thermodesulfobacteriota</taxon>
        <taxon>Desulfuromonadia</taxon>
        <taxon>Desulfuromonadales</taxon>
        <taxon>Geothermobacteraceae</taxon>
        <taxon>Geothermobacter</taxon>
    </lineage>
</organism>
<dbReference type="GO" id="GO:0016020">
    <property type="term" value="C:membrane"/>
    <property type="evidence" value="ECO:0007669"/>
    <property type="project" value="InterPro"/>
</dbReference>
<dbReference type="InterPro" id="IPR004089">
    <property type="entry name" value="MCPsignal_dom"/>
</dbReference>
<dbReference type="Gene3D" id="1.10.287.950">
    <property type="entry name" value="Methyl-accepting chemotaxis protein"/>
    <property type="match status" value="2"/>
</dbReference>
<keyword evidence="4" id="KW-0472">Membrane</keyword>
<dbReference type="Pfam" id="PF00672">
    <property type="entry name" value="HAMP"/>
    <property type="match status" value="1"/>
</dbReference>
<dbReference type="AlphaFoldDB" id="A0A2K2H5J0"/>
<dbReference type="InterPro" id="IPR003660">
    <property type="entry name" value="HAMP_dom"/>
</dbReference>
<dbReference type="InterPro" id="IPR029151">
    <property type="entry name" value="Sensor-like_sf"/>
</dbReference>
<dbReference type="RefSeq" id="WP_103116882.1">
    <property type="nucleotide sequence ID" value="NZ_PPFX01000064.1"/>
</dbReference>
<dbReference type="SMART" id="SM00304">
    <property type="entry name" value="HAMP"/>
    <property type="match status" value="1"/>
</dbReference>
<keyword evidence="4" id="KW-0812">Transmembrane</keyword>
<evidence type="ECO:0000259" key="6">
    <source>
        <dbReference type="PROSITE" id="PS50885"/>
    </source>
</evidence>
<comment type="caution">
    <text evidence="7">The sequence shown here is derived from an EMBL/GenBank/DDBJ whole genome shotgun (WGS) entry which is preliminary data.</text>
</comment>
<gene>
    <name evidence="7" type="ORF">C2E25_16860</name>
</gene>
<evidence type="ECO:0000256" key="1">
    <source>
        <dbReference type="ARBA" id="ARBA00023224"/>
    </source>
</evidence>
<feature type="domain" description="HAMP" evidence="6">
    <location>
        <begin position="292"/>
        <end position="346"/>
    </location>
</feature>
<dbReference type="Pfam" id="PF00015">
    <property type="entry name" value="MCPsignal"/>
    <property type="match status" value="1"/>
</dbReference>
<reference evidence="7 8" key="1">
    <citation type="journal article" date="2018" name="Genome Announc.">
        <title>Genome Sequence of Geothermobacter sp. HR-1 Iron Reducer from the Loihi Seamount.</title>
        <authorList>
            <person name="Smith H."/>
            <person name="Abuyen K."/>
            <person name="Tremblay J."/>
            <person name="Savalia P."/>
            <person name="Perez-Rodriguez I."/>
            <person name="Emerson D."/>
            <person name="Tully B."/>
            <person name="Amend J."/>
        </authorList>
    </citation>
    <scope>NUCLEOTIDE SEQUENCE [LARGE SCALE GENOMIC DNA]</scope>
    <source>
        <strain evidence="7 8">HR-1</strain>
    </source>
</reference>
<name>A0A2K2H5J0_9BACT</name>
<dbReference type="SUPFAM" id="SSF103190">
    <property type="entry name" value="Sensory domain-like"/>
    <property type="match status" value="1"/>
</dbReference>
<dbReference type="CDD" id="cd06225">
    <property type="entry name" value="HAMP"/>
    <property type="match status" value="1"/>
</dbReference>
<dbReference type="EMBL" id="PPFX01000064">
    <property type="protein sequence ID" value="PNU18596.1"/>
    <property type="molecule type" value="Genomic_DNA"/>
</dbReference>
<keyword evidence="4" id="KW-1133">Transmembrane helix</keyword>
<proteinExistence type="inferred from homology"/>
<evidence type="ECO:0000256" key="3">
    <source>
        <dbReference type="PROSITE-ProRule" id="PRU00284"/>
    </source>
</evidence>
<comment type="similarity">
    <text evidence="2">Belongs to the methyl-accepting chemotaxis (MCP) protein family.</text>
</comment>
<dbReference type="InterPro" id="IPR007892">
    <property type="entry name" value="CHASE4"/>
</dbReference>
<evidence type="ECO:0000313" key="8">
    <source>
        <dbReference type="Proteomes" id="UP000236340"/>
    </source>
</evidence>
<dbReference type="SUPFAM" id="SSF58104">
    <property type="entry name" value="Methyl-accepting chemotaxis protein (MCP) signaling domain"/>
    <property type="match status" value="3"/>
</dbReference>
<evidence type="ECO:0008006" key="9">
    <source>
        <dbReference type="Google" id="ProtNLM"/>
    </source>
</evidence>
<sequence length="791" mass="85493">MLNNLKLRWKILLALTGLSLIPLVTILVLMTGFTSDLIQQNMLQQSRETASFIEQAIAGTTRETRNFVAINSSGTDMVNATYYAALTGDAGQLTELTEQLQRRFKLDLIEILDKNGKVMCRATRQGENLPRENETDNFAIADSLKGKLSSGTARIGGRYSIIAASPIRLKDEIFGHMVAANFIDRNYAQQIKQLSKAEVAFFDERQIVSASTEKLGKLTPSALTEKQLASLDINGKPYRLFFEPLGNNDLNLLMAIDRTTELKSRRDMQQLFASVAVAAAILAILLGLLIAGGIAQPLNKVVAGLQEIAEGEADLTRELPVTGRDEIGLLATNFNRFLSRLREMVSRSGRVAIDLADASEKIRVSSRAVNDGALAQSEALEESHQALVAIDASTGEVAESISSLVSAVEESSSATLELGATIEQIAGQMEKLFGTVDEVSSSISEMSVSSQQVAENVDILNSSTEVTASSIIELDASIKEIEENAEQTGKLAEAAARDAESGKQAVDATIEGIGIIRQTVDDAGAAIRELGNQSNAIGKILTVIDDVADQTSLLALNAAIIAAQAGEHGRGFAVVADEIRELADRTAISTREIGEIIGRLQEGTRDAVAAMETGAERVHREVARSEEAGRALEQIRSSTLKANEQVRSIVRATQEQSRGSRQITDSINQVTNMLGQIAGAIRQQNDSTRQLARNAEAMKEIASQGKLGTAEQAKGSRQINTSMEQIREMIERIDSATRAQTERSREVVQAVATIREIAENNARRTSEFDAVVERLTEQITALEDEVGAFKV</sequence>
<feature type="transmembrane region" description="Helical" evidence="4">
    <location>
        <begin position="12"/>
        <end position="33"/>
    </location>
</feature>
<dbReference type="PANTHER" id="PTHR32089">
    <property type="entry name" value="METHYL-ACCEPTING CHEMOTAXIS PROTEIN MCPB"/>
    <property type="match status" value="1"/>
</dbReference>
<dbReference type="Gene3D" id="6.10.340.10">
    <property type="match status" value="1"/>
</dbReference>
<feature type="domain" description="Methyl-accepting transducer" evidence="5">
    <location>
        <begin position="435"/>
        <end position="671"/>
    </location>
</feature>
<dbReference type="SMART" id="SM00283">
    <property type="entry name" value="MA"/>
    <property type="match status" value="1"/>
</dbReference>
<evidence type="ECO:0000256" key="4">
    <source>
        <dbReference type="SAM" id="Phobius"/>
    </source>
</evidence>
<evidence type="ECO:0000256" key="2">
    <source>
        <dbReference type="ARBA" id="ARBA00029447"/>
    </source>
</evidence>
<keyword evidence="1 3" id="KW-0807">Transducer</keyword>
<evidence type="ECO:0000313" key="7">
    <source>
        <dbReference type="EMBL" id="PNU18596.1"/>
    </source>
</evidence>
<protein>
    <recommendedName>
        <fullName evidence="9">Methyl-accepting chemotaxis protein</fullName>
    </recommendedName>
</protein>
<evidence type="ECO:0000259" key="5">
    <source>
        <dbReference type="PROSITE" id="PS50111"/>
    </source>
</evidence>
<dbReference type="OrthoDB" id="5523945at2"/>
<feature type="transmembrane region" description="Helical" evidence="4">
    <location>
        <begin position="271"/>
        <end position="295"/>
    </location>
</feature>
<dbReference type="Proteomes" id="UP000236340">
    <property type="component" value="Unassembled WGS sequence"/>
</dbReference>
<dbReference type="Pfam" id="PF05228">
    <property type="entry name" value="CHASE4"/>
    <property type="match status" value="1"/>
</dbReference>
<dbReference type="PROSITE" id="PS50885">
    <property type="entry name" value="HAMP"/>
    <property type="match status" value="1"/>
</dbReference>